<feature type="transmembrane region" description="Helical" evidence="6">
    <location>
        <begin position="88"/>
        <end position="110"/>
    </location>
</feature>
<feature type="transmembrane region" description="Helical" evidence="6">
    <location>
        <begin position="600"/>
        <end position="621"/>
    </location>
</feature>
<feature type="region of interest" description="Disordered" evidence="5">
    <location>
        <begin position="1"/>
        <end position="57"/>
    </location>
</feature>
<dbReference type="Proteomes" id="UP000774617">
    <property type="component" value="Unassembled WGS sequence"/>
</dbReference>
<evidence type="ECO:0000313" key="8">
    <source>
        <dbReference type="EMBL" id="KAH7043223.1"/>
    </source>
</evidence>
<feature type="transmembrane region" description="Helical" evidence="6">
    <location>
        <begin position="257"/>
        <end position="277"/>
    </location>
</feature>
<feature type="transmembrane region" description="Helical" evidence="6">
    <location>
        <begin position="324"/>
        <end position="346"/>
    </location>
</feature>
<name>A0ABQ8G2V9_9PEZI</name>
<dbReference type="PANTHER" id="PTHR23501:SF67">
    <property type="entry name" value="MFS MULTIDRUG EFFLUX TRANSPORTER (EUROFUNG)"/>
    <property type="match status" value="1"/>
</dbReference>
<feature type="domain" description="Major facilitator superfamily (MFS) profile" evidence="7">
    <location>
        <begin position="100"/>
        <end position="621"/>
    </location>
</feature>
<keyword evidence="2 6" id="KW-0812">Transmembrane</keyword>
<feature type="transmembrane region" description="Helical" evidence="6">
    <location>
        <begin position="298"/>
        <end position="318"/>
    </location>
</feature>
<keyword evidence="9" id="KW-1185">Reference proteome</keyword>
<feature type="transmembrane region" description="Helical" evidence="6">
    <location>
        <begin position="432"/>
        <end position="451"/>
    </location>
</feature>
<organism evidence="8 9">
    <name type="scientific">Macrophomina phaseolina</name>
    <dbReference type="NCBI Taxonomy" id="35725"/>
    <lineage>
        <taxon>Eukaryota</taxon>
        <taxon>Fungi</taxon>
        <taxon>Dikarya</taxon>
        <taxon>Ascomycota</taxon>
        <taxon>Pezizomycotina</taxon>
        <taxon>Dothideomycetes</taxon>
        <taxon>Dothideomycetes incertae sedis</taxon>
        <taxon>Botryosphaeriales</taxon>
        <taxon>Botryosphaeriaceae</taxon>
        <taxon>Macrophomina</taxon>
    </lineage>
</organism>
<evidence type="ECO:0000256" key="2">
    <source>
        <dbReference type="ARBA" id="ARBA00022692"/>
    </source>
</evidence>
<comment type="caution">
    <text evidence="8">The sequence shown here is derived from an EMBL/GenBank/DDBJ whole genome shotgun (WGS) entry which is preliminary data.</text>
</comment>
<feature type="transmembrane region" description="Helical" evidence="6">
    <location>
        <begin position="165"/>
        <end position="184"/>
    </location>
</feature>
<gene>
    <name evidence="8" type="ORF">B0J12DRAFT_578665</name>
</gene>
<evidence type="ECO:0000256" key="1">
    <source>
        <dbReference type="ARBA" id="ARBA00004141"/>
    </source>
</evidence>
<dbReference type="SUPFAM" id="SSF103473">
    <property type="entry name" value="MFS general substrate transporter"/>
    <property type="match status" value="1"/>
</dbReference>
<evidence type="ECO:0000256" key="3">
    <source>
        <dbReference type="ARBA" id="ARBA00022989"/>
    </source>
</evidence>
<evidence type="ECO:0000256" key="4">
    <source>
        <dbReference type="ARBA" id="ARBA00023136"/>
    </source>
</evidence>
<dbReference type="Pfam" id="PF07690">
    <property type="entry name" value="MFS_1"/>
    <property type="match status" value="1"/>
</dbReference>
<sequence>MSSSRAPDANAPVSEQTPLLGSASSNGIARPTSYTNGPRTEDSSSSPALYGVRSHPADGIGLAPGAEEAVLSEPEPETEDCKRSDSPFLGGVSVTRFWLIFGGILLQYFVACFDSTLMASSHPIITSYFKSSNSASWLSTAFLLTSTAFQPLLARVSDTIGRRPIYLFSLVMFVLTTAWCALAQSIGSFIAARAFCGLGAGGVFAMGSILTNDLVPIEIRGNYQAYINLFFGLGQAFGAAFGGFLCDTLGWRWTFGIQIPLQLLVLAAAAIFMPNTLGPNLARQSDKSALQHIKTFDLLGSFLLTSTTASMILGLNLGGNVLSWTHPLVITSLCVSVVAGFLLIRVERRAVRPVMPLAMLFTAPRGNLVFNNFFATIGSNTVIFNAPLYFQAVMLDSASQSGFRMAAPSLAVMICGVSSGLIMTYTRRMKELIVGGSLISLAGAICLTSMWDGIPKWLATIFVVPVSTGLGLSFPAVSLAVLANSTQEDQAVMTSTLSLFRSLGAVFGVAISSLIAQNALTTGLENYVTGPEKQEVRLGRGRLITKSAQHRTEGKRTPLPNRLRELLSLLISAHHTLSFSPSIVTNATAVIHAYEHSLRYVFASAIVIFVIVSALVIPIRLPRLGDKKR</sequence>
<feature type="transmembrane region" description="Helical" evidence="6">
    <location>
        <begin position="367"/>
        <end position="390"/>
    </location>
</feature>
<proteinExistence type="predicted"/>
<feature type="compositionally biased region" description="Polar residues" evidence="5">
    <location>
        <begin position="13"/>
        <end position="47"/>
    </location>
</feature>
<dbReference type="PANTHER" id="PTHR23501">
    <property type="entry name" value="MAJOR FACILITATOR SUPERFAMILY"/>
    <property type="match status" value="1"/>
</dbReference>
<comment type="subcellular location">
    <subcellularLocation>
        <location evidence="1">Membrane</location>
        <topology evidence="1">Multi-pass membrane protein</topology>
    </subcellularLocation>
</comment>
<feature type="transmembrane region" description="Helical" evidence="6">
    <location>
        <begin position="457"/>
        <end position="482"/>
    </location>
</feature>
<feature type="transmembrane region" description="Helical" evidence="6">
    <location>
        <begin position="135"/>
        <end position="153"/>
    </location>
</feature>
<feature type="transmembrane region" description="Helical" evidence="6">
    <location>
        <begin position="223"/>
        <end position="245"/>
    </location>
</feature>
<feature type="transmembrane region" description="Helical" evidence="6">
    <location>
        <begin position="503"/>
        <end position="520"/>
    </location>
</feature>
<keyword evidence="4 6" id="KW-0472">Membrane</keyword>
<reference evidence="8 9" key="1">
    <citation type="journal article" date="2021" name="Nat. Commun.">
        <title>Genetic determinants of endophytism in the Arabidopsis root mycobiome.</title>
        <authorList>
            <person name="Mesny F."/>
            <person name="Miyauchi S."/>
            <person name="Thiergart T."/>
            <person name="Pickel B."/>
            <person name="Atanasova L."/>
            <person name="Karlsson M."/>
            <person name="Huettel B."/>
            <person name="Barry K.W."/>
            <person name="Haridas S."/>
            <person name="Chen C."/>
            <person name="Bauer D."/>
            <person name="Andreopoulos W."/>
            <person name="Pangilinan J."/>
            <person name="LaButti K."/>
            <person name="Riley R."/>
            <person name="Lipzen A."/>
            <person name="Clum A."/>
            <person name="Drula E."/>
            <person name="Henrissat B."/>
            <person name="Kohler A."/>
            <person name="Grigoriev I.V."/>
            <person name="Martin F.M."/>
            <person name="Hacquard S."/>
        </authorList>
    </citation>
    <scope>NUCLEOTIDE SEQUENCE [LARGE SCALE GENOMIC DNA]</scope>
    <source>
        <strain evidence="8 9">MPI-SDFR-AT-0080</strain>
    </source>
</reference>
<dbReference type="InterPro" id="IPR020846">
    <property type="entry name" value="MFS_dom"/>
</dbReference>
<protein>
    <submittedName>
        <fullName evidence="8">Major facilitator superfamily domain-containing protein</fullName>
    </submittedName>
</protein>
<evidence type="ECO:0000259" key="7">
    <source>
        <dbReference type="PROSITE" id="PS50850"/>
    </source>
</evidence>
<dbReference type="InterPro" id="IPR011701">
    <property type="entry name" value="MFS"/>
</dbReference>
<feature type="transmembrane region" description="Helical" evidence="6">
    <location>
        <begin position="402"/>
        <end position="425"/>
    </location>
</feature>
<dbReference type="Gene3D" id="1.20.1250.20">
    <property type="entry name" value="MFS general substrate transporter like domains"/>
    <property type="match status" value="2"/>
</dbReference>
<dbReference type="EMBL" id="JAGTJR010000023">
    <property type="protein sequence ID" value="KAH7043223.1"/>
    <property type="molecule type" value="Genomic_DNA"/>
</dbReference>
<evidence type="ECO:0000313" key="9">
    <source>
        <dbReference type="Proteomes" id="UP000774617"/>
    </source>
</evidence>
<evidence type="ECO:0000256" key="6">
    <source>
        <dbReference type="SAM" id="Phobius"/>
    </source>
</evidence>
<accession>A0ABQ8G2V9</accession>
<evidence type="ECO:0000256" key="5">
    <source>
        <dbReference type="SAM" id="MobiDB-lite"/>
    </source>
</evidence>
<dbReference type="PROSITE" id="PS50850">
    <property type="entry name" value="MFS"/>
    <property type="match status" value="1"/>
</dbReference>
<dbReference type="InterPro" id="IPR036259">
    <property type="entry name" value="MFS_trans_sf"/>
</dbReference>
<keyword evidence="3 6" id="KW-1133">Transmembrane helix</keyword>
<feature type="transmembrane region" description="Helical" evidence="6">
    <location>
        <begin position="190"/>
        <end position="211"/>
    </location>
</feature>